<evidence type="ECO:0008006" key="5">
    <source>
        <dbReference type="Google" id="ProtNLM"/>
    </source>
</evidence>
<feature type="signal peptide" evidence="2">
    <location>
        <begin position="1"/>
        <end position="19"/>
    </location>
</feature>
<dbReference type="PANTHER" id="PTHR36302:SF1">
    <property type="entry name" value="COPPER CHAPERONE PCU(A)C"/>
    <property type="match status" value="1"/>
</dbReference>
<dbReference type="InterPro" id="IPR036182">
    <property type="entry name" value="PCuAC_sf"/>
</dbReference>
<evidence type="ECO:0000256" key="2">
    <source>
        <dbReference type="SAM" id="SignalP"/>
    </source>
</evidence>
<dbReference type="SUPFAM" id="SSF110087">
    <property type="entry name" value="DR1885-like metal-binding protein"/>
    <property type="match status" value="1"/>
</dbReference>
<name>A0A2Z2IXE1_CORST</name>
<feature type="region of interest" description="Disordered" evidence="1">
    <location>
        <begin position="24"/>
        <end position="60"/>
    </location>
</feature>
<evidence type="ECO:0000313" key="4">
    <source>
        <dbReference type="Proteomes" id="UP000250197"/>
    </source>
</evidence>
<dbReference type="KEGG" id="cstr:CBE89_06420"/>
<dbReference type="PANTHER" id="PTHR36302">
    <property type="entry name" value="BLR7088 PROTEIN"/>
    <property type="match status" value="1"/>
</dbReference>
<dbReference type="EMBL" id="CP021252">
    <property type="protein sequence ID" value="ART21166.1"/>
    <property type="molecule type" value="Genomic_DNA"/>
</dbReference>
<gene>
    <name evidence="3" type="ORF">CBE89_06420</name>
</gene>
<organism evidence="3 4">
    <name type="scientific">Corynebacterium striatum</name>
    <dbReference type="NCBI Taxonomy" id="43770"/>
    <lineage>
        <taxon>Bacteria</taxon>
        <taxon>Bacillati</taxon>
        <taxon>Actinomycetota</taxon>
        <taxon>Actinomycetes</taxon>
        <taxon>Mycobacteriales</taxon>
        <taxon>Corynebacteriaceae</taxon>
        <taxon>Corynebacterium</taxon>
    </lineage>
</organism>
<accession>A0A2Z2IXE1</accession>
<dbReference type="PROSITE" id="PS51257">
    <property type="entry name" value="PROKAR_LIPOPROTEIN"/>
    <property type="match status" value="1"/>
</dbReference>
<evidence type="ECO:0000256" key="1">
    <source>
        <dbReference type="SAM" id="MobiDB-lite"/>
    </source>
</evidence>
<dbReference type="Gene3D" id="2.60.40.1890">
    <property type="entry name" value="PCu(A)C copper chaperone"/>
    <property type="match status" value="1"/>
</dbReference>
<feature type="chain" id="PRO_5039363425" description="Copper chaperone PCu(A)C" evidence="2">
    <location>
        <begin position="20"/>
        <end position="223"/>
    </location>
</feature>
<reference evidence="3 4" key="1">
    <citation type="submission" date="2017-05" db="EMBL/GenBank/DDBJ databases">
        <title>Complete genome sequence of Corynebacterium striatum KC-Na-1 isolated from Neophocaena asiaeorientalis in Korea.</title>
        <authorList>
            <person name="Kim J.H."/>
            <person name="Lee K."/>
        </authorList>
    </citation>
    <scope>NUCLEOTIDE SEQUENCE [LARGE SCALE GENOMIC DNA]</scope>
    <source>
        <strain evidence="3 4">KC-Na-01</strain>
    </source>
</reference>
<dbReference type="InterPro" id="IPR007410">
    <property type="entry name" value="LpqE-like"/>
</dbReference>
<dbReference type="Pfam" id="PF04314">
    <property type="entry name" value="PCuAC"/>
    <property type="match status" value="1"/>
</dbReference>
<feature type="compositionally biased region" description="Basic and acidic residues" evidence="1">
    <location>
        <begin position="188"/>
        <end position="211"/>
    </location>
</feature>
<feature type="region of interest" description="Disordered" evidence="1">
    <location>
        <begin position="184"/>
        <end position="223"/>
    </location>
</feature>
<dbReference type="InterPro" id="IPR058248">
    <property type="entry name" value="Lxx211020-like"/>
</dbReference>
<dbReference type="Proteomes" id="UP000250197">
    <property type="component" value="Chromosome"/>
</dbReference>
<dbReference type="AlphaFoldDB" id="A0A2Z2IXE1"/>
<evidence type="ECO:0000313" key="3">
    <source>
        <dbReference type="EMBL" id="ART21166.1"/>
    </source>
</evidence>
<keyword evidence="2" id="KW-0732">Signal</keyword>
<protein>
    <recommendedName>
        <fullName evidence="5">Copper chaperone PCu(A)C</fullName>
    </recommendedName>
</protein>
<dbReference type="RefSeq" id="WP_086891270.1">
    <property type="nucleotide sequence ID" value="NZ_CP021252.1"/>
</dbReference>
<proteinExistence type="predicted"/>
<feature type="compositionally biased region" description="Low complexity" evidence="1">
    <location>
        <begin position="24"/>
        <end position="51"/>
    </location>
</feature>
<sequence length="223" mass="22906">MKTRKLVLSAVAVSALALAGCSNSEQDSTASSSQESSAATSAASSSATSGAESKHAEAGDIHIHDGVVRAMAEDADMTAIFGSIHNGSDKDITVTGFTSSIEADMYQIHEVVDGVMQEKSGGLKIAAGESAELKPGGEHLMLMGVKDPVMAGENVEVTLLLADGSKVELGELPVREIGAGDENYGDMSGHEHGHDHGSGMSGEHMHGDHMSEAANTSEAKHAH</sequence>